<feature type="transmembrane region" description="Helical" evidence="9">
    <location>
        <begin position="119"/>
        <end position="142"/>
    </location>
</feature>
<name>A0ABR2DXX5_9ROSI</name>
<comment type="similarity">
    <text evidence="2 9">Belongs to the Casparian strip membrane proteins (CASP) family.</text>
</comment>
<proteinExistence type="inferred from homology"/>
<evidence type="ECO:0000256" key="4">
    <source>
        <dbReference type="ARBA" id="ARBA00022475"/>
    </source>
</evidence>
<dbReference type="InterPro" id="IPR006702">
    <property type="entry name" value="CASP_dom"/>
</dbReference>
<dbReference type="Proteomes" id="UP001472677">
    <property type="component" value="Unassembled WGS sequence"/>
</dbReference>
<feature type="transmembrane region" description="Helical" evidence="9">
    <location>
        <begin position="93"/>
        <end position="113"/>
    </location>
</feature>
<dbReference type="EMBL" id="JBBPBM010000021">
    <property type="protein sequence ID" value="KAK8548619.1"/>
    <property type="molecule type" value="Genomic_DNA"/>
</dbReference>
<dbReference type="InterPro" id="IPR045009">
    <property type="entry name" value="CASPL-5"/>
</dbReference>
<comment type="caution">
    <text evidence="11">The sequence shown here is derived from an EMBL/GenBank/DDBJ whole genome shotgun (WGS) entry which is preliminary data.</text>
</comment>
<reference evidence="11 12" key="1">
    <citation type="journal article" date="2024" name="G3 (Bethesda)">
        <title>Genome assembly of Hibiscus sabdariffa L. provides insights into metabolisms of medicinal natural products.</title>
        <authorList>
            <person name="Kim T."/>
        </authorList>
    </citation>
    <scope>NUCLEOTIDE SEQUENCE [LARGE SCALE GENOMIC DNA]</scope>
    <source>
        <strain evidence="11">TK-2024</strain>
        <tissue evidence="11">Old leaves</tissue>
    </source>
</reference>
<dbReference type="Pfam" id="PF03171">
    <property type="entry name" value="2OG-FeII_Oxy"/>
    <property type="match status" value="1"/>
</dbReference>
<protein>
    <recommendedName>
        <fullName evidence="9">CASP-like protein</fullName>
    </recommendedName>
</protein>
<keyword evidence="8" id="KW-0408">Iron</keyword>
<evidence type="ECO:0000256" key="5">
    <source>
        <dbReference type="ARBA" id="ARBA00022692"/>
    </source>
</evidence>
<feature type="transmembrane region" description="Helical" evidence="9">
    <location>
        <begin position="208"/>
        <end position="229"/>
    </location>
</feature>
<dbReference type="InterPro" id="IPR044861">
    <property type="entry name" value="IPNS-like_FE2OG_OXY"/>
</dbReference>
<keyword evidence="8" id="KW-0479">Metal-binding</keyword>
<dbReference type="InterPro" id="IPR005123">
    <property type="entry name" value="Oxoglu/Fe-dep_dioxygenase_dom"/>
</dbReference>
<evidence type="ECO:0000256" key="8">
    <source>
        <dbReference type="RuleBase" id="RU003682"/>
    </source>
</evidence>
<dbReference type="PANTHER" id="PTHR32021">
    <property type="entry name" value="CASP-LIKE PROTEIN 5B3"/>
    <property type="match status" value="1"/>
</dbReference>
<gene>
    <name evidence="11" type="ORF">V6N12_061528</name>
</gene>
<dbReference type="InterPro" id="IPR027443">
    <property type="entry name" value="IPNS-like_sf"/>
</dbReference>
<evidence type="ECO:0000259" key="10">
    <source>
        <dbReference type="PROSITE" id="PS51471"/>
    </source>
</evidence>
<keyword evidence="6 9" id="KW-1133">Transmembrane helix</keyword>
<organism evidence="11 12">
    <name type="scientific">Hibiscus sabdariffa</name>
    <name type="common">roselle</name>
    <dbReference type="NCBI Taxonomy" id="183260"/>
    <lineage>
        <taxon>Eukaryota</taxon>
        <taxon>Viridiplantae</taxon>
        <taxon>Streptophyta</taxon>
        <taxon>Embryophyta</taxon>
        <taxon>Tracheophyta</taxon>
        <taxon>Spermatophyta</taxon>
        <taxon>Magnoliopsida</taxon>
        <taxon>eudicotyledons</taxon>
        <taxon>Gunneridae</taxon>
        <taxon>Pentapetalae</taxon>
        <taxon>rosids</taxon>
        <taxon>malvids</taxon>
        <taxon>Malvales</taxon>
        <taxon>Malvaceae</taxon>
        <taxon>Malvoideae</taxon>
        <taxon>Hibiscus</taxon>
    </lineage>
</organism>
<keyword evidence="5 9" id="KW-0812">Transmembrane</keyword>
<dbReference type="Gene3D" id="2.60.120.330">
    <property type="entry name" value="B-lactam Antibiotic, Isopenicillin N Synthase, Chain"/>
    <property type="match status" value="1"/>
</dbReference>
<evidence type="ECO:0000313" key="12">
    <source>
        <dbReference type="Proteomes" id="UP001472677"/>
    </source>
</evidence>
<dbReference type="PANTHER" id="PTHR32021:SF5">
    <property type="entry name" value="CASP-LIKE PROTEIN 5B3"/>
    <property type="match status" value="1"/>
</dbReference>
<comment type="similarity">
    <text evidence="8">Belongs to the iron/ascorbate-dependent oxidoreductase family.</text>
</comment>
<keyword evidence="7 9" id="KW-0472">Membrane</keyword>
<keyword evidence="4 9" id="KW-1003">Cell membrane</keyword>
<keyword evidence="12" id="KW-1185">Reference proteome</keyword>
<dbReference type="PROSITE" id="PS51471">
    <property type="entry name" value="FE2OG_OXY"/>
    <property type="match status" value="1"/>
</dbReference>
<evidence type="ECO:0000256" key="9">
    <source>
        <dbReference type="RuleBase" id="RU361233"/>
    </source>
</evidence>
<keyword evidence="8" id="KW-0560">Oxidoreductase</keyword>
<evidence type="ECO:0000256" key="3">
    <source>
        <dbReference type="ARBA" id="ARBA00011489"/>
    </source>
</evidence>
<comment type="subcellular location">
    <subcellularLocation>
        <location evidence="1 9">Cell membrane</location>
        <topology evidence="1 9">Multi-pass membrane protein</topology>
    </subcellularLocation>
</comment>
<dbReference type="Pfam" id="PF04535">
    <property type="entry name" value="CASP_dom"/>
    <property type="match status" value="1"/>
</dbReference>
<comment type="subunit">
    <text evidence="3 9">Homodimer and heterodimers.</text>
</comment>
<evidence type="ECO:0000256" key="6">
    <source>
        <dbReference type="ARBA" id="ARBA00022989"/>
    </source>
</evidence>
<evidence type="ECO:0000256" key="2">
    <source>
        <dbReference type="ARBA" id="ARBA00007651"/>
    </source>
</evidence>
<dbReference type="SUPFAM" id="SSF51197">
    <property type="entry name" value="Clavaminate synthase-like"/>
    <property type="match status" value="1"/>
</dbReference>
<evidence type="ECO:0000256" key="1">
    <source>
        <dbReference type="ARBA" id="ARBA00004651"/>
    </source>
</evidence>
<sequence>MAPDGPTPEELPHVLRDIQLEYTKEIGGLQVLYEDQWIDVPPVPGALVVNIGDMLQLITNDKFKSVEHRVLANTEGPRVSVASFFTTGTLTSLFLRILQCVFAAGSIASMVTAPNFFSITAFCYLIASMGLQIVWSFALAVLDGTALVKRKALHNSVLVSLFVIGDWVTALLSLAAASSSAGIAILYFNDLGNCGFGEECQKYQLSVALAFLGWVAISISSLIMLWLFVAG</sequence>
<feature type="transmembrane region" description="Helical" evidence="9">
    <location>
        <begin position="163"/>
        <end position="188"/>
    </location>
</feature>
<evidence type="ECO:0000256" key="7">
    <source>
        <dbReference type="ARBA" id="ARBA00023136"/>
    </source>
</evidence>
<accession>A0ABR2DXX5</accession>
<feature type="domain" description="Fe2OG dioxygenase" evidence="10">
    <location>
        <begin position="1"/>
        <end position="88"/>
    </location>
</feature>
<evidence type="ECO:0000313" key="11">
    <source>
        <dbReference type="EMBL" id="KAK8548619.1"/>
    </source>
</evidence>